<proteinExistence type="predicted"/>
<dbReference type="Proteomes" id="UP000821866">
    <property type="component" value="Unassembled WGS sequence"/>
</dbReference>
<comment type="caution">
    <text evidence="1">The sequence shown here is derived from an EMBL/GenBank/DDBJ whole genome shotgun (WGS) entry which is preliminary data.</text>
</comment>
<reference evidence="1" key="1">
    <citation type="journal article" date="2020" name="Cell">
        <title>Large-Scale Comparative Analyses of Tick Genomes Elucidate Their Genetic Diversity and Vector Capacities.</title>
        <authorList>
            <consortium name="Tick Genome and Microbiome Consortium (TIGMIC)"/>
            <person name="Jia N."/>
            <person name="Wang J."/>
            <person name="Shi W."/>
            <person name="Du L."/>
            <person name="Sun Y."/>
            <person name="Zhan W."/>
            <person name="Jiang J.F."/>
            <person name="Wang Q."/>
            <person name="Zhang B."/>
            <person name="Ji P."/>
            <person name="Bell-Sakyi L."/>
            <person name="Cui X.M."/>
            <person name="Yuan T.T."/>
            <person name="Jiang B.G."/>
            <person name="Yang W.F."/>
            <person name="Lam T.T."/>
            <person name="Chang Q.C."/>
            <person name="Ding S.J."/>
            <person name="Wang X.J."/>
            <person name="Zhu J.G."/>
            <person name="Ruan X.D."/>
            <person name="Zhao L."/>
            <person name="Wei J.T."/>
            <person name="Ye R.Z."/>
            <person name="Que T.C."/>
            <person name="Du C.H."/>
            <person name="Zhou Y.H."/>
            <person name="Cheng J.X."/>
            <person name="Dai P.F."/>
            <person name="Guo W.B."/>
            <person name="Han X.H."/>
            <person name="Huang E.J."/>
            <person name="Li L.F."/>
            <person name="Wei W."/>
            <person name="Gao Y.C."/>
            <person name="Liu J.Z."/>
            <person name="Shao H.Z."/>
            <person name="Wang X."/>
            <person name="Wang C.C."/>
            <person name="Yang T.C."/>
            <person name="Huo Q.B."/>
            <person name="Li W."/>
            <person name="Chen H.Y."/>
            <person name="Chen S.E."/>
            <person name="Zhou L.G."/>
            <person name="Ni X.B."/>
            <person name="Tian J.H."/>
            <person name="Sheng Y."/>
            <person name="Liu T."/>
            <person name="Pan Y.S."/>
            <person name="Xia L.Y."/>
            <person name="Li J."/>
            <person name="Zhao F."/>
            <person name="Cao W.C."/>
        </authorList>
    </citation>
    <scope>NUCLEOTIDE SEQUENCE</scope>
    <source>
        <strain evidence="1">Rmic-2018</strain>
    </source>
</reference>
<protein>
    <submittedName>
        <fullName evidence="1">Uncharacterized protein</fullName>
    </submittedName>
</protein>
<organism evidence="1 2">
    <name type="scientific">Rhipicephalus microplus</name>
    <name type="common">Cattle tick</name>
    <name type="synonym">Boophilus microplus</name>
    <dbReference type="NCBI Taxonomy" id="6941"/>
    <lineage>
        <taxon>Eukaryota</taxon>
        <taxon>Metazoa</taxon>
        <taxon>Ecdysozoa</taxon>
        <taxon>Arthropoda</taxon>
        <taxon>Chelicerata</taxon>
        <taxon>Arachnida</taxon>
        <taxon>Acari</taxon>
        <taxon>Parasitiformes</taxon>
        <taxon>Ixodida</taxon>
        <taxon>Ixodoidea</taxon>
        <taxon>Ixodidae</taxon>
        <taxon>Rhipicephalinae</taxon>
        <taxon>Rhipicephalus</taxon>
        <taxon>Boophilus</taxon>
    </lineage>
</organism>
<name>A0A9J6DSW4_RHIMP</name>
<dbReference type="EMBL" id="JABSTU010000007">
    <property type="protein sequence ID" value="KAH8025044.1"/>
    <property type="molecule type" value="Genomic_DNA"/>
</dbReference>
<sequence>MDRTHDLRVRSAAEYRNIYTIVADAQCALKLRVDFTRSGRNQQHRGVWYVYHKKITTPQHKRAIRATSVCLSTDSPSFRRCTIRVVPESRHTQQRERSDLIGILERVYTNVETSTPIDEVPVTRRRTTKVSPTVVGQMAFSFLQRLFKALHWIPWRSSMRSFPGTVTFTRDSVGASITDVSCPDKYRPVVFPPSYAATVENASKRVYSEQWAKKKERGEKEELDTVMWSTLKAPAFRQSSAAAAAPSAATEGTEGRQLTVRSNRNGLAAIHQPPLLSNKARMSFLYSDHRDLRHVV</sequence>
<gene>
    <name evidence="1" type="ORF">HPB51_002940</name>
</gene>
<keyword evidence="2" id="KW-1185">Reference proteome</keyword>
<dbReference type="AlphaFoldDB" id="A0A9J6DSW4"/>
<reference evidence="1" key="2">
    <citation type="submission" date="2021-09" db="EMBL/GenBank/DDBJ databases">
        <authorList>
            <person name="Jia N."/>
            <person name="Wang J."/>
            <person name="Shi W."/>
            <person name="Du L."/>
            <person name="Sun Y."/>
            <person name="Zhan W."/>
            <person name="Jiang J."/>
            <person name="Wang Q."/>
            <person name="Zhang B."/>
            <person name="Ji P."/>
            <person name="Sakyi L.B."/>
            <person name="Cui X."/>
            <person name="Yuan T."/>
            <person name="Jiang B."/>
            <person name="Yang W."/>
            <person name="Lam T.T.-Y."/>
            <person name="Chang Q."/>
            <person name="Ding S."/>
            <person name="Wang X."/>
            <person name="Zhu J."/>
            <person name="Ruan X."/>
            <person name="Zhao L."/>
            <person name="Wei J."/>
            <person name="Que T."/>
            <person name="Du C."/>
            <person name="Cheng J."/>
            <person name="Dai P."/>
            <person name="Han X."/>
            <person name="Huang E."/>
            <person name="Gao Y."/>
            <person name="Liu J."/>
            <person name="Shao H."/>
            <person name="Ye R."/>
            <person name="Li L."/>
            <person name="Wei W."/>
            <person name="Wang X."/>
            <person name="Wang C."/>
            <person name="Huo Q."/>
            <person name="Li W."/>
            <person name="Guo W."/>
            <person name="Chen H."/>
            <person name="Chen S."/>
            <person name="Zhou L."/>
            <person name="Zhou L."/>
            <person name="Ni X."/>
            <person name="Tian J."/>
            <person name="Zhou Y."/>
            <person name="Sheng Y."/>
            <person name="Liu T."/>
            <person name="Pan Y."/>
            <person name="Xia L."/>
            <person name="Li J."/>
            <person name="Zhao F."/>
            <person name="Cao W."/>
        </authorList>
    </citation>
    <scope>NUCLEOTIDE SEQUENCE</scope>
    <source>
        <strain evidence="1">Rmic-2018</strain>
        <tissue evidence="1">Larvae</tissue>
    </source>
</reference>
<evidence type="ECO:0000313" key="1">
    <source>
        <dbReference type="EMBL" id="KAH8025044.1"/>
    </source>
</evidence>
<accession>A0A9J6DSW4</accession>
<evidence type="ECO:0000313" key="2">
    <source>
        <dbReference type="Proteomes" id="UP000821866"/>
    </source>
</evidence>